<feature type="region of interest" description="Disordered" evidence="2">
    <location>
        <begin position="1"/>
        <end position="29"/>
    </location>
</feature>
<feature type="coiled-coil region" evidence="1">
    <location>
        <begin position="137"/>
        <end position="207"/>
    </location>
</feature>
<evidence type="ECO:0000313" key="4">
    <source>
        <dbReference type="Proteomes" id="UP001162164"/>
    </source>
</evidence>
<dbReference type="EMBL" id="JAPWTJ010000832">
    <property type="protein sequence ID" value="KAJ8975382.1"/>
    <property type="molecule type" value="Genomic_DNA"/>
</dbReference>
<dbReference type="Proteomes" id="UP001162164">
    <property type="component" value="Unassembled WGS sequence"/>
</dbReference>
<sequence length="302" mass="35821">MSGNKTMSKLKSENRRLTRELEQIKRGQQESIREVEKARDVMDDYEKKVALLHQQALKSSKILKQSKDRFCKCLKEKENLIEDLQNNNKDLTFCITEKDLQYRDLNKAYENLQVVCEQNDNKCEVLSGNNKKFCECIQMLEKQLQSSLHESQQYKEEIKKVEQRLANFKCTTCQRLEEKFENRLKEYEEKENMLKKQNADLTSKIKEIGPEKVEEFKKKIMDYETCVAKCKHLEEECKNQCDTILRNEKQFEKERGDLMQLVDELTTVVKQNKVTLLQLSSINKEQEVLLETQSVILLEKKE</sequence>
<reference evidence="3" key="1">
    <citation type="journal article" date="2023" name="Insect Mol. Biol.">
        <title>Genome sequencing provides insights into the evolution of gene families encoding plant cell wall-degrading enzymes in longhorned beetles.</title>
        <authorList>
            <person name="Shin N.R."/>
            <person name="Okamura Y."/>
            <person name="Kirsch R."/>
            <person name="Pauchet Y."/>
        </authorList>
    </citation>
    <scope>NUCLEOTIDE SEQUENCE</scope>
    <source>
        <strain evidence="3">MMC_N1</strain>
    </source>
</reference>
<protein>
    <submittedName>
        <fullName evidence="3">Uncharacterized protein</fullName>
    </submittedName>
</protein>
<accession>A0ABQ9JDA0</accession>
<comment type="caution">
    <text evidence="3">The sequence shown here is derived from an EMBL/GenBank/DDBJ whole genome shotgun (WGS) entry which is preliminary data.</text>
</comment>
<proteinExistence type="predicted"/>
<evidence type="ECO:0000256" key="1">
    <source>
        <dbReference type="SAM" id="Coils"/>
    </source>
</evidence>
<evidence type="ECO:0000256" key="2">
    <source>
        <dbReference type="SAM" id="MobiDB-lite"/>
    </source>
</evidence>
<name>A0ABQ9JDA0_9CUCU</name>
<keyword evidence="4" id="KW-1185">Reference proteome</keyword>
<gene>
    <name evidence="3" type="ORF">NQ317_008597</name>
</gene>
<organism evidence="3 4">
    <name type="scientific">Molorchus minor</name>
    <dbReference type="NCBI Taxonomy" id="1323400"/>
    <lineage>
        <taxon>Eukaryota</taxon>
        <taxon>Metazoa</taxon>
        <taxon>Ecdysozoa</taxon>
        <taxon>Arthropoda</taxon>
        <taxon>Hexapoda</taxon>
        <taxon>Insecta</taxon>
        <taxon>Pterygota</taxon>
        <taxon>Neoptera</taxon>
        <taxon>Endopterygota</taxon>
        <taxon>Coleoptera</taxon>
        <taxon>Polyphaga</taxon>
        <taxon>Cucujiformia</taxon>
        <taxon>Chrysomeloidea</taxon>
        <taxon>Cerambycidae</taxon>
        <taxon>Lamiinae</taxon>
        <taxon>Monochamini</taxon>
        <taxon>Molorchus</taxon>
    </lineage>
</organism>
<feature type="compositionally biased region" description="Basic and acidic residues" evidence="2">
    <location>
        <begin position="10"/>
        <end position="29"/>
    </location>
</feature>
<evidence type="ECO:0000313" key="3">
    <source>
        <dbReference type="EMBL" id="KAJ8975382.1"/>
    </source>
</evidence>
<keyword evidence="1" id="KW-0175">Coiled coil</keyword>